<organism evidence="2 3">
    <name type="scientific">Rhizobium herbae</name>
    <dbReference type="NCBI Taxonomy" id="508661"/>
    <lineage>
        <taxon>Bacteria</taxon>
        <taxon>Pseudomonadati</taxon>
        <taxon>Pseudomonadota</taxon>
        <taxon>Alphaproteobacteria</taxon>
        <taxon>Hyphomicrobiales</taxon>
        <taxon>Rhizobiaceae</taxon>
        <taxon>Rhizobium/Agrobacterium group</taxon>
        <taxon>Rhizobium</taxon>
    </lineage>
</organism>
<reference evidence="2 3" key="1">
    <citation type="submission" date="2021-03" db="EMBL/GenBank/DDBJ databases">
        <title>Genomic Encyclopedia of Type Strains, Phase IV (KMG-IV): sequencing the most valuable type-strain genomes for metagenomic binning, comparative biology and taxonomic classification.</title>
        <authorList>
            <person name="Goeker M."/>
        </authorList>
    </citation>
    <scope>NUCLEOTIDE SEQUENCE [LARGE SCALE GENOMIC DNA]</scope>
    <source>
        <strain evidence="2 3">DSM 26427</strain>
    </source>
</reference>
<gene>
    <name evidence="2" type="ORF">J2Z75_002363</name>
</gene>
<dbReference type="EMBL" id="JAGGJV010000004">
    <property type="protein sequence ID" value="MBP1858851.1"/>
    <property type="molecule type" value="Genomic_DNA"/>
</dbReference>
<name>A0ABS4ELM1_9HYPH</name>
<evidence type="ECO:0000259" key="1">
    <source>
        <dbReference type="Pfam" id="PF13472"/>
    </source>
</evidence>
<dbReference type="Proteomes" id="UP000823786">
    <property type="component" value="Unassembled WGS sequence"/>
</dbReference>
<evidence type="ECO:0000313" key="2">
    <source>
        <dbReference type="EMBL" id="MBP1858851.1"/>
    </source>
</evidence>
<dbReference type="Gene3D" id="3.40.50.1110">
    <property type="entry name" value="SGNH hydrolase"/>
    <property type="match status" value="1"/>
</dbReference>
<feature type="domain" description="SGNH hydrolase-type esterase" evidence="1">
    <location>
        <begin position="288"/>
        <end position="452"/>
    </location>
</feature>
<dbReference type="InterPro" id="IPR036514">
    <property type="entry name" value="SGNH_hydro_sf"/>
</dbReference>
<evidence type="ECO:0000313" key="3">
    <source>
        <dbReference type="Proteomes" id="UP000823786"/>
    </source>
</evidence>
<dbReference type="InterPro" id="IPR013830">
    <property type="entry name" value="SGNH_hydro"/>
</dbReference>
<dbReference type="RefSeq" id="WP_209852312.1">
    <property type="nucleotide sequence ID" value="NZ_JAGGJV010000004.1"/>
</dbReference>
<comment type="caution">
    <text evidence="2">The sequence shown here is derived from an EMBL/GenBank/DDBJ whole genome shotgun (WGS) entry which is preliminary data.</text>
</comment>
<keyword evidence="3" id="KW-1185">Reference proteome</keyword>
<dbReference type="InterPro" id="IPR051532">
    <property type="entry name" value="Ester_Hydrolysis_Enzymes"/>
</dbReference>
<sequence length="470" mass="49493">MGDIANVFGAGEIALDRAHYAGLSRFHRWKLGFTALRAVPDVMASPPAISVGAAAAASLISGSTVPGCGKDDTRMTRLGGTFEDSGAYKKGSRGGVRYRFIFDGTRFDYRIRSYLGQSSVTLYVDGRPVSKALFSEEHPGLNDDTEHFVLQDFGTDVPTYGLINPAILDAGSGYAVGDVVTLSGGTFITAAQVRVTGVDAGAITAAAIHRAGVYSVAPARTTQGSTTGSGTGATFTTVFGTLNTTKHVRKIEMILGFGVRFGGINVDPGVSVLPWAENTQAAKLLIAGDSITQGFFNTWAGGNWSRQVAYMLGLEERFVQYGTSGRGFLKRTRFSLDTPGIIDLAPDMLVIADGFNDMFQFSSLTGAALKAEITARLDELLKALPKVRIVGISPYYDTTSSKACTAAIAAGYAAAWDKSRVRFYDFAATGAYSASGAFASTDATHPGQSGQDFLAATLAPPIANLFLSMA</sequence>
<accession>A0ABS4ELM1</accession>
<protein>
    <submittedName>
        <fullName evidence="2">Lysophospholipase L1-like esterase</fullName>
    </submittedName>
</protein>
<proteinExistence type="predicted"/>
<dbReference type="PANTHER" id="PTHR30383">
    <property type="entry name" value="THIOESTERASE 1/PROTEASE 1/LYSOPHOSPHOLIPASE L1"/>
    <property type="match status" value="1"/>
</dbReference>
<dbReference type="SUPFAM" id="SSF52266">
    <property type="entry name" value="SGNH hydrolase"/>
    <property type="match status" value="1"/>
</dbReference>
<dbReference type="CDD" id="cd00229">
    <property type="entry name" value="SGNH_hydrolase"/>
    <property type="match status" value="1"/>
</dbReference>
<dbReference type="Pfam" id="PF13472">
    <property type="entry name" value="Lipase_GDSL_2"/>
    <property type="match status" value="1"/>
</dbReference>